<comment type="similarity">
    <text evidence="7">Belongs to the binding-protein-dependent transport system permease family.</text>
</comment>
<keyword evidence="4 7" id="KW-0812">Transmembrane</keyword>
<feature type="transmembrane region" description="Helical" evidence="7">
    <location>
        <begin position="152"/>
        <end position="171"/>
    </location>
</feature>
<feature type="domain" description="ABC transmembrane type-1" evidence="9">
    <location>
        <begin position="113"/>
        <end position="302"/>
    </location>
</feature>
<dbReference type="RefSeq" id="WP_009715306.1">
    <property type="nucleotide sequence ID" value="NZ_GG657754.1"/>
</dbReference>
<feature type="transmembrane region" description="Helical" evidence="7">
    <location>
        <begin position="46"/>
        <end position="67"/>
    </location>
</feature>
<feature type="transmembrane region" description="Helical" evidence="7">
    <location>
        <begin position="177"/>
        <end position="195"/>
    </location>
</feature>
<gene>
    <name evidence="10" type="ORF">SSOG_03202</name>
</gene>
<dbReference type="Gene3D" id="1.10.3720.10">
    <property type="entry name" value="MetI-like"/>
    <property type="match status" value="1"/>
</dbReference>
<dbReference type="PANTHER" id="PTHR43386">
    <property type="entry name" value="OLIGOPEPTIDE TRANSPORT SYSTEM PERMEASE PROTEIN APPC"/>
    <property type="match status" value="1"/>
</dbReference>
<feature type="transmembrane region" description="Helical" evidence="7">
    <location>
        <begin position="284"/>
        <end position="305"/>
    </location>
</feature>
<keyword evidence="3" id="KW-1003">Cell membrane</keyword>
<dbReference type="HOGENOM" id="CLU_028518_1_4_11"/>
<dbReference type="GO" id="GO:0005886">
    <property type="term" value="C:plasma membrane"/>
    <property type="evidence" value="ECO:0007669"/>
    <property type="project" value="UniProtKB-SubCell"/>
</dbReference>
<keyword evidence="5 7" id="KW-1133">Transmembrane helix</keyword>
<evidence type="ECO:0000256" key="6">
    <source>
        <dbReference type="ARBA" id="ARBA00023136"/>
    </source>
</evidence>
<dbReference type="InterPro" id="IPR035906">
    <property type="entry name" value="MetI-like_sf"/>
</dbReference>
<proteinExistence type="inferred from homology"/>
<protein>
    <submittedName>
        <fullName evidence="10">Oligopeptide ABC transporter, permease OppC</fullName>
    </submittedName>
</protein>
<name>D9WJS5_9ACTN</name>
<evidence type="ECO:0000256" key="5">
    <source>
        <dbReference type="ARBA" id="ARBA00022989"/>
    </source>
</evidence>
<organism evidence="10 11">
    <name type="scientific">Streptomyces himastatinicus ATCC 53653</name>
    <dbReference type="NCBI Taxonomy" id="457427"/>
    <lineage>
        <taxon>Bacteria</taxon>
        <taxon>Bacillati</taxon>
        <taxon>Actinomycetota</taxon>
        <taxon>Actinomycetes</taxon>
        <taxon>Kitasatosporales</taxon>
        <taxon>Streptomycetaceae</taxon>
        <taxon>Streptomyces</taxon>
        <taxon>Streptomyces violaceusniger group</taxon>
    </lineage>
</organism>
<dbReference type="OrthoDB" id="9812701at2"/>
<dbReference type="InterPro" id="IPR000515">
    <property type="entry name" value="MetI-like"/>
</dbReference>
<evidence type="ECO:0000313" key="11">
    <source>
        <dbReference type="Proteomes" id="UP000003963"/>
    </source>
</evidence>
<dbReference type="STRING" id="457427.SSOG_03202"/>
<feature type="transmembrane region" description="Helical" evidence="7">
    <location>
        <begin position="227"/>
        <end position="247"/>
    </location>
</feature>
<feature type="region of interest" description="Disordered" evidence="8">
    <location>
        <begin position="1"/>
        <end position="23"/>
    </location>
</feature>
<dbReference type="InterPro" id="IPR025966">
    <property type="entry name" value="OppC_N"/>
</dbReference>
<evidence type="ECO:0000313" key="10">
    <source>
        <dbReference type="EMBL" id="EFL23488.1"/>
    </source>
</evidence>
<dbReference type="CDD" id="cd06261">
    <property type="entry name" value="TM_PBP2"/>
    <property type="match status" value="1"/>
</dbReference>
<dbReference type="PROSITE" id="PS50928">
    <property type="entry name" value="ABC_TM1"/>
    <property type="match status" value="1"/>
</dbReference>
<evidence type="ECO:0000256" key="4">
    <source>
        <dbReference type="ARBA" id="ARBA00022692"/>
    </source>
</evidence>
<evidence type="ECO:0000256" key="8">
    <source>
        <dbReference type="SAM" id="MobiDB-lite"/>
    </source>
</evidence>
<dbReference type="PANTHER" id="PTHR43386:SF6">
    <property type="entry name" value="ABC TRANSPORTER PERMEASE PROTEIN"/>
    <property type="match status" value="1"/>
</dbReference>
<evidence type="ECO:0000256" key="2">
    <source>
        <dbReference type="ARBA" id="ARBA00022448"/>
    </source>
</evidence>
<dbReference type="AlphaFoldDB" id="D9WJS5"/>
<keyword evidence="6 7" id="KW-0472">Membrane</keyword>
<reference evidence="10 11" key="1">
    <citation type="submission" date="2009-02" db="EMBL/GenBank/DDBJ databases">
        <title>Annotation of Streptomyces hygroscopicus strain ATCC 53653.</title>
        <authorList>
            <consortium name="The Broad Institute Genome Sequencing Platform"/>
            <consortium name="Broad Institute Microbial Sequencing Center"/>
            <person name="Fischbach M."/>
            <person name="Godfrey P."/>
            <person name="Ward D."/>
            <person name="Young S."/>
            <person name="Zeng Q."/>
            <person name="Koehrsen M."/>
            <person name="Alvarado L."/>
            <person name="Berlin A.M."/>
            <person name="Bochicchio J."/>
            <person name="Borenstein D."/>
            <person name="Chapman S.B."/>
            <person name="Chen Z."/>
            <person name="Engels R."/>
            <person name="Freedman E."/>
            <person name="Gellesch M."/>
            <person name="Goldberg J."/>
            <person name="Griggs A."/>
            <person name="Gujja S."/>
            <person name="Heilman E.R."/>
            <person name="Heiman D.I."/>
            <person name="Hepburn T.A."/>
            <person name="Howarth C."/>
            <person name="Jen D."/>
            <person name="Larson L."/>
            <person name="Lewis B."/>
            <person name="Mehta T."/>
            <person name="Park D."/>
            <person name="Pearson M."/>
            <person name="Richards J."/>
            <person name="Roberts A."/>
            <person name="Saif S."/>
            <person name="Shea T.D."/>
            <person name="Shenoy N."/>
            <person name="Sisk P."/>
            <person name="Stolte C."/>
            <person name="Sykes S.N."/>
            <person name="Thomson T."/>
            <person name="Walk T."/>
            <person name="White J."/>
            <person name="Yandava C."/>
            <person name="Straight P."/>
            <person name="Clardy J."/>
            <person name="Hung D."/>
            <person name="Kolter R."/>
            <person name="Mekalanos J."/>
            <person name="Walker S."/>
            <person name="Walsh C.T."/>
            <person name="Wieland-Brown L.C."/>
            <person name="Haas B."/>
            <person name="Nusbaum C."/>
            <person name="Birren B."/>
        </authorList>
    </citation>
    <scope>NUCLEOTIDE SEQUENCE [LARGE SCALE GENOMIC DNA]</scope>
    <source>
        <strain evidence="10 11">ATCC 53653</strain>
    </source>
</reference>
<accession>D9WJS5</accession>
<dbReference type="SUPFAM" id="SSF161098">
    <property type="entry name" value="MetI-like"/>
    <property type="match status" value="1"/>
</dbReference>
<dbReference type="Pfam" id="PF00528">
    <property type="entry name" value="BPD_transp_1"/>
    <property type="match status" value="1"/>
</dbReference>
<evidence type="ECO:0000256" key="3">
    <source>
        <dbReference type="ARBA" id="ARBA00022475"/>
    </source>
</evidence>
<keyword evidence="2 7" id="KW-0813">Transport</keyword>
<keyword evidence="11" id="KW-1185">Reference proteome</keyword>
<evidence type="ECO:0000259" key="9">
    <source>
        <dbReference type="PROSITE" id="PS50928"/>
    </source>
</evidence>
<dbReference type="GO" id="GO:0055085">
    <property type="term" value="P:transmembrane transport"/>
    <property type="evidence" value="ECO:0007669"/>
    <property type="project" value="InterPro"/>
</dbReference>
<feature type="transmembrane region" description="Helical" evidence="7">
    <location>
        <begin position="117"/>
        <end position="140"/>
    </location>
</feature>
<dbReference type="InterPro" id="IPR050366">
    <property type="entry name" value="BP-dependent_transpt_permease"/>
</dbReference>
<dbReference type="EMBL" id="GG657754">
    <property type="protein sequence ID" value="EFL23488.1"/>
    <property type="molecule type" value="Genomic_DNA"/>
</dbReference>
<evidence type="ECO:0000256" key="1">
    <source>
        <dbReference type="ARBA" id="ARBA00004651"/>
    </source>
</evidence>
<dbReference type="Pfam" id="PF12911">
    <property type="entry name" value="OppC_N"/>
    <property type="match status" value="1"/>
</dbReference>
<evidence type="ECO:0000256" key="7">
    <source>
        <dbReference type="RuleBase" id="RU363032"/>
    </source>
</evidence>
<comment type="subcellular location">
    <subcellularLocation>
        <location evidence="1 7">Cell membrane</location>
        <topology evidence="1 7">Multi-pass membrane protein</topology>
    </subcellularLocation>
</comment>
<dbReference type="Proteomes" id="UP000003963">
    <property type="component" value="Unassembled WGS sequence"/>
</dbReference>
<sequence length="314" mass="33560">MLNPTQAPEAGPVSAAAEAPLPGGSEITKARSLGQDAWRELRSNPIFWVSAVLLVLFLLMAAVPSLFTSTDPGHADLRNHYLGKPEWGHFFQPDWFGYNGQGQSVYARTIYGARASVIIGFCVTLGVTLVGGVIGMFAGYFGGLLDTLLSRLTDIFFGIPLLLGGMVLLQAFTHRTIWTVVLALATFGWMPLARVMRGAVITQKQADFVTAARALGAGTTRILLRHILPNTLAPVIVVATIALGGFVSTEATLSYLGIGLQSTVSWGVDISDAQNVLRDAPHVLLVPASFLSLTVLSFILLGDAVRDAFDPKLR</sequence>